<sequence length="263" mass="29170">AAFLVLVMHSGSEAVNTRGIDRVRNKGVLDSRDFQIIDDFVNEAVRELVRTRDFSSVATTRSVILSRRSSKTSVQAQYAERFSRSAYKYISSGFQEAEKLTPEGRKLKVKVNLLILMDGLRDVRLAELAIGMLKDKNTVIRYLAVRSITNAGIVKQLNSGGADNSKLARLIVERLGEPPLLSYESKKGGGCPEVIRLMAEFAAGVNIAQGEDLLGRIADMRMKRYVDWTVKYELLDAAILRLLFEKISSPVPKSMSPGPFGTE</sequence>
<name>X1HQT6_9ZZZZ</name>
<reference evidence="1" key="1">
    <citation type="journal article" date="2014" name="Front. Microbiol.">
        <title>High frequency of phylogenetically diverse reductive dehalogenase-homologous genes in deep subseafloor sedimentary metagenomes.</title>
        <authorList>
            <person name="Kawai M."/>
            <person name="Futagami T."/>
            <person name="Toyoda A."/>
            <person name="Takaki Y."/>
            <person name="Nishi S."/>
            <person name="Hori S."/>
            <person name="Arai W."/>
            <person name="Tsubouchi T."/>
            <person name="Morono Y."/>
            <person name="Uchiyama I."/>
            <person name="Ito T."/>
            <person name="Fujiyama A."/>
            <person name="Inagaki F."/>
            <person name="Takami H."/>
        </authorList>
    </citation>
    <scope>NUCLEOTIDE SEQUENCE</scope>
    <source>
        <strain evidence="1">Expedition CK06-06</strain>
    </source>
</reference>
<comment type="caution">
    <text evidence="1">The sequence shown here is derived from an EMBL/GenBank/DDBJ whole genome shotgun (WGS) entry which is preliminary data.</text>
</comment>
<evidence type="ECO:0000313" key="1">
    <source>
        <dbReference type="EMBL" id="GAH72491.1"/>
    </source>
</evidence>
<dbReference type="EMBL" id="BARU01031246">
    <property type="protein sequence ID" value="GAH72491.1"/>
    <property type="molecule type" value="Genomic_DNA"/>
</dbReference>
<proteinExistence type="predicted"/>
<organism evidence="1">
    <name type="scientific">marine sediment metagenome</name>
    <dbReference type="NCBI Taxonomy" id="412755"/>
    <lineage>
        <taxon>unclassified sequences</taxon>
        <taxon>metagenomes</taxon>
        <taxon>ecological metagenomes</taxon>
    </lineage>
</organism>
<evidence type="ECO:0008006" key="2">
    <source>
        <dbReference type="Google" id="ProtNLM"/>
    </source>
</evidence>
<gene>
    <name evidence="1" type="ORF">S03H2_49443</name>
</gene>
<dbReference type="AlphaFoldDB" id="X1HQT6"/>
<protein>
    <recommendedName>
        <fullName evidence="2">HEAT repeat domain-containing protein</fullName>
    </recommendedName>
</protein>
<accession>X1HQT6</accession>
<feature type="non-terminal residue" evidence="1">
    <location>
        <position position="1"/>
    </location>
</feature>
<feature type="non-terminal residue" evidence="1">
    <location>
        <position position="263"/>
    </location>
</feature>